<gene>
    <name evidence="3" type="ORF">TI39_contig497g00005</name>
</gene>
<keyword evidence="1" id="KW-0479">Metal-binding</keyword>
<dbReference type="GO" id="GO:0008270">
    <property type="term" value="F:zinc ion binding"/>
    <property type="evidence" value="ECO:0007669"/>
    <property type="project" value="UniProtKB-KW"/>
</dbReference>
<accession>A0A0F4GJF1</accession>
<reference evidence="3 4" key="1">
    <citation type="submission" date="2015-03" db="EMBL/GenBank/DDBJ databases">
        <title>RNA-seq based gene annotation and comparative genomics of four Zymoseptoria species reveal species-specific pathogenicity related genes and transposable element activity.</title>
        <authorList>
            <person name="Grandaubert J."/>
            <person name="Bhattacharyya A."/>
            <person name="Stukenbrock E.H."/>
        </authorList>
    </citation>
    <scope>NUCLEOTIDE SEQUENCE [LARGE SCALE GENOMIC DNA]</scope>
    <source>
        <strain evidence="3 4">Zb18110</strain>
    </source>
</reference>
<keyword evidence="4" id="KW-1185">Reference proteome</keyword>
<proteinExistence type="predicted"/>
<dbReference type="PROSITE" id="PS50157">
    <property type="entry name" value="ZINC_FINGER_C2H2_2"/>
    <property type="match status" value="1"/>
</dbReference>
<protein>
    <recommendedName>
        <fullName evidence="2">C2H2-type domain-containing protein</fullName>
    </recommendedName>
</protein>
<keyword evidence="1" id="KW-0863">Zinc-finger</keyword>
<sequence length="274" mass="29888">MSLQCQRGGGTAFQHAAGGFVGLAHLLIKHGADIQAPGASVDGRTSIEAAAEHGSFDMVTYLPRRGPWPAFQLENAVRCATHNGHNAVATLVETALSLVGLQNMLSWAAPPLEMAKQCSAGQSSRIEEILPDHEISEDLLPHEKASQSLDSNIGNGSNASVWPVIEPVAIVESFLDHEDGDYSLREPETTPNTWLVDLPTDPTPLINDQPRPEHADVSIPLPTVQHRHLCNSCRRPPSNSSALKRHLRTKHKTRNDTMQFSYDFCNTRPPGRIP</sequence>
<dbReference type="OrthoDB" id="539213at2759"/>
<evidence type="ECO:0000313" key="4">
    <source>
        <dbReference type="Proteomes" id="UP000033647"/>
    </source>
</evidence>
<comment type="caution">
    <text evidence="3">The sequence shown here is derived from an EMBL/GenBank/DDBJ whole genome shotgun (WGS) entry which is preliminary data.</text>
</comment>
<keyword evidence="1" id="KW-0862">Zinc</keyword>
<organism evidence="3 4">
    <name type="scientific">Zymoseptoria brevis</name>
    <dbReference type="NCBI Taxonomy" id="1047168"/>
    <lineage>
        <taxon>Eukaryota</taxon>
        <taxon>Fungi</taxon>
        <taxon>Dikarya</taxon>
        <taxon>Ascomycota</taxon>
        <taxon>Pezizomycotina</taxon>
        <taxon>Dothideomycetes</taxon>
        <taxon>Dothideomycetidae</taxon>
        <taxon>Mycosphaerellales</taxon>
        <taxon>Mycosphaerellaceae</taxon>
        <taxon>Zymoseptoria</taxon>
    </lineage>
</organism>
<dbReference type="EMBL" id="LAFY01000489">
    <property type="protein sequence ID" value="KJX97408.1"/>
    <property type="molecule type" value="Genomic_DNA"/>
</dbReference>
<dbReference type="AlphaFoldDB" id="A0A0F4GJF1"/>
<evidence type="ECO:0000313" key="3">
    <source>
        <dbReference type="EMBL" id="KJX97408.1"/>
    </source>
</evidence>
<feature type="domain" description="C2H2-type" evidence="2">
    <location>
        <begin position="228"/>
        <end position="256"/>
    </location>
</feature>
<evidence type="ECO:0000259" key="2">
    <source>
        <dbReference type="PROSITE" id="PS50157"/>
    </source>
</evidence>
<dbReference type="STRING" id="1047168.A0A0F4GJF1"/>
<dbReference type="InterPro" id="IPR036770">
    <property type="entry name" value="Ankyrin_rpt-contain_sf"/>
</dbReference>
<evidence type="ECO:0000256" key="1">
    <source>
        <dbReference type="PROSITE-ProRule" id="PRU00042"/>
    </source>
</evidence>
<dbReference type="Gene3D" id="1.25.40.20">
    <property type="entry name" value="Ankyrin repeat-containing domain"/>
    <property type="match status" value="1"/>
</dbReference>
<name>A0A0F4GJF1_9PEZI</name>
<dbReference type="SUPFAM" id="SSF48403">
    <property type="entry name" value="Ankyrin repeat"/>
    <property type="match status" value="1"/>
</dbReference>
<dbReference type="InterPro" id="IPR013087">
    <property type="entry name" value="Znf_C2H2_type"/>
</dbReference>
<dbReference type="Proteomes" id="UP000033647">
    <property type="component" value="Unassembled WGS sequence"/>
</dbReference>